<dbReference type="InterPro" id="IPR021139">
    <property type="entry name" value="NYN"/>
</dbReference>
<evidence type="ECO:0000313" key="3">
    <source>
        <dbReference type="EMBL" id="MBB4846174.1"/>
    </source>
</evidence>
<dbReference type="Pfam" id="PF01936">
    <property type="entry name" value="NYN"/>
    <property type="match status" value="1"/>
</dbReference>
<evidence type="ECO:0000313" key="4">
    <source>
        <dbReference type="Proteomes" id="UP000562027"/>
    </source>
</evidence>
<evidence type="ECO:0000259" key="2">
    <source>
        <dbReference type="Pfam" id="PF01936"/>
    </source>
</evidence>
<protein>
    <submittedName>
        <fullName evidence="3">Uncharacterized LabA/DUF88 family protein</fullName>
    </submittedName>
</protein>
<comment type="caution">
    <text evidence="3">The sequence shown here is derived from an EMBL/GenBank/DDBJ whole genome shotgun (WGS) entry which is preliminary data.</text>
</comment>
<dbReference type="RefSeq" id="WP_184304759.1">
    <property type="nucleotide sequence ID" value="NZ_JACHLP010000015.1"/>
</dbReference>
<feature type="region of interest" description="Disordered" evidence="1">
    <location>
        <begin position="224"/>
        <end position="243"/>
    </location>
</feature>
<gene>
    <name evidence="3" type="ORF">HNP55_004728</name>
</gene>
<organism evidence="3 4">
    <name type="scientific">Roseateles oligotrophus</name>
    <dbReference type="NCBI Taxonomy" id="1769250"/>
    <lineage>
        <taxon>Bacteria</taxon>
        <taxon>Pseudomonadati</taxon>
        <taxon>Pseudomonadota</taxon>
        <taxon>Betaproteobacteria</taxon>
        <taxon>Burkholderiales</taxon>
        <taxon>Sphaerotilaceae</taxon>
        <taxon>Roseateles</taxon>
    </lineage>
</organism>
<dbReference type="Gene3D" id="3.40.50.1010">
    <property type="entry name" value="5'-nuclease"/>
    <property type="match status" value="1"/>
</dbReference>
<dbReference type="CDD" id="cd18722">
    <property type="entry name" value="PIN_NicB-like"/>
    <property type="match status" value="1"/>
</dbReference>
<dbReference type="Proteomes" id="UP000562027">
    <property type="component" value="Unassembled WGS sequence"/>
</dbReference>
<proteinExistence type="predicted"/>
<feature type="compositionally biased region" description="Basic residues" evidence="1">
    <location>
        <begin position="232"/>
        <end position="243"/>
    </location>
</feature>
<reference evidence="3 4" key="1">
    <citation type="submission" date="2020-08" db="EMBL/GenBank/DDBJ databases">
        <title>Functional genomics of gut bacteria from endangered species of beetles.</title>
        <authorList>
            <person name="Carlos-Shanley C."/>
        </authorList>
    </citation>
    <scope>NUCLEOTIDE SEQUENCE [LARGE SCALE GENOMIC DNA]</scope>
    <source>
        <strain evidence="3 4">S00239</strain>
    </source>
</reference>
<keyword evidence="4" id="KW-1185">Reference proteome</keyword>
<dbReference type="EMBL" id="JACHLP010000015">
    <property type="protein sequence ID" value="MBB4846174.1"/>
    <property type="molecule type" value="Genomic_DNA"/>
</dbReference>
<name>A0A840LC30_9BURK</name>
<accession>A0A840LC30</accession>
<feature type="domain" description="NYN" evidence="2">
    <location>
        <begin position="10"/>
        <end position="171"/>
    </location>
</feature>
<dbReference type="AlphaFoldDB" id="A0A840LC30"/>
<sequence>MATDPKQPPRVGVYVDGYNLYYGRLRGSGFKWLDLVKLLEDILAKRDQNERLARVHLFTAHALATFATHGDASVEAQAAYHRALQAKHGDRFAITYGTHSFDRSGSLMPEFIPGQGYDRSKRVRVWRLEEKKTDVNLALRMYRDAAQGLYDRIILVSNDSDSEPALQAIREDFPHIAIGLVIPIRPPVPPSKSGGGPERRISGSLTNLADWTIRHLSDEQLQTAQLPPLVSTKKKPIRKPAHW</sequence>
<dbReference type="GO" id="GO:0004540">
    <property type="term" value="F:RNA nuclease activity"/>
    <property type="evidence" value="ECO:0007669"/>
    <property type="project" value="InterPro"/>
</dbReference>
<evidence type="ECO:0000256" key="1">
    <source>
        <dbReference type="SAM" id="MobiDB-lite"/>
    </source>
</evidence>